<evidence type="ECO:0000313" key="3">
    <source>
        <dbReference type="Proteomes" id="UP000479710"/>
    </source>
</evidence>
<protein>
    <submittedName>
        <fullName evidence="2">Uncharacterized protein</fullName>
    </submittedName>
</protein>
<dbReference type="EMBL" id="SPHZ02000012">
    <property type="protein sequence ID" value="KAF0889312.1"/>
    <property type="molecule type" value="Genomic_DNA"/>
</dbReference>
<comment type="caution">
    <text evidence="2">The sequence shown here is derived from an EMBL/GenBank/DDBJ whole genome shotgun (WGS) entry which is preliminary data.</text>
</comment>
<keyword evidence="3" id="KW-1185">Reference proteome</keyword>
<dbReference type="Proteomes" id="UP000479710">
    <property type="component" value="Unassembled WGS sequence"/>
</dbReference>
<dbReference type="AlphaFoldDB" id="A0A6G1BN90"/>
<gene>
    <name evidence="2" type="ORF">E2562_022862</name>
</gene>
<feature type="region of interest" description="Disordered" evidence="1">
    <location>
        <begin position="1"/>
        <end position="21"/>
    </location>
</feature>
<name>A0A6G1BN90_9ORYZ</name>
<evidence type="ECO:0000313" key="2">
    <source>
        <dbReference type="EMBL" id="KAF0889312.1"/>
    </source>
</evidence>
<accession>A0A6G1BN90</accession>
<evidence type="ECO:0000256" key="1">
    <source>
        <dbReference type="SAM" id="MobiDB-lite"/>
    </source>
</evidence>
<reference evidence="2 3" key="1">
    <citation type="submission" date="2019-11" db="EMBL/GenBank/DDBJ databases">
        <title>Whole genome sequence of Oryza granulata.</title>
        <authorList>
            <person name="Li W."/>
        </authorList>
    </citation>
    <scope>NUCLEOTIDE SEQUENCE [LARGE SCALE GENOMIC DNA]</scope>
    <source>
        <strain evidence="3">cv. Menghai</strain>
        <tissue evidence="2">Leaf</tissue>
    </source>
</reference>
<sequence length="59" mass="6717">MDATVSRWANLPSDLSSSKENRLESRRLQIVLLVAFNLGSLCFLRNLKVLVLEINEDMP</sequence>
<proteinExistence type="predicted"/>
<organism evidence="2 3">
    <name type="scientific">Oryza meyeriana var. granulata</name>
    <dbReference type="NCBI Taxonomy" id="110450"/>
    <lineage>
        <taxon>Eukaryota</taxon>
        <taxon>Viridiplantae</taxon>
        <taxon>Streptophyta</taxon>
        <taxon>Embryophyta</taxon>
        <taxon>Tracheophyta</taxon>
        <taxon>Spermatophyta</taxon>
        <taxon>Magnoliopsida</taxon>
        <taxon>Liliopsida</taxon>
        <taxon>Poales</taxon>
        <taxon>Poaceae</taxon>
        <taxon>BOP clade</taxon>
        <taxon>Oryzoideae</taxon>
        <taxon>Oryzeae</taxon>
        <taxon>Oryzinae</taxon>
        <taxon>Oryza</taxon>
        <taxon>Oryza meyeriana</taxon>
    </lineage>
</organism>